<dbReference type="GO" id="GO:0019136">
    <property type="term" value="F:deoxynucleoside kinase activity"/>
    <property type="evidence" value="ECO:0007669"/>
    <property type="project" value="TreeGrafter"/>
</dbReference>
<proteinExistence type="predicted"/>
<evidence type="ECO:0000313" key="2">
    <source>
        <dbReference type="EMBL" id="QHS87506.1"/>
    </source>
</evidence>
<feature type="domain" description="Deoxynucleoside kinase" evidence="1">
    <location>
        <begin position="10"/>
        <end position="226"/>
    </location>
</feature>
<evidence type="ECO:0000259" key="1">
    <source>
        <dbReference type="Pfam" id="PF01712"/>
    </source>
</evidence>
<dbReference type="Gene3D" id="3.40.50.300">
    <property type="entry name" value="P-loop containing nucleotide triphosphate hydrolases"/>
    <property type="match status" value="1"/>
</dbReference>
<dbReference type="AlphaFoldDB" id="A0A6C0B5Z3"/>
<dbReference type="InterPro" id="IPR031314">
    <property type="entry name" value="DNK_dom"/>
</dbReference>
<dbReference type="SUPFAM" id="SSF52540">
    <property type="entry name" value="P-loop containing nucleoside triphosphate hydrolases"/>
    <property type="match status" value="1"/>
</dbReference>
<dbReference type="GO" id="GO:0005737">
    <property type="term" value="C:cytoplasm"/>
    <property type="evidence" value="ECO:0007669"/>
    <property type="project" value="TreeGrafter"/>
</dbReference>
<dbReference type="PANTHER" id="PTHR10513:SF35">
    <property type="entry name" value="DEOXYADENOSINE KINASE"/>
    <property type="match status" value="1"/>
</dbReference>
<dbReference type="CDD" id="cd01673">
    <property type="entry name" value="dNK"/>
    <property type="match status" value="1"/>
</dbReference>
<sequence>MSANRRPIIVSIEGNIGTGKSTLLAKLRPALAERCPNMVGQILFLEEPVDMWEKFRDENGLTILEKFYKDQRRYAFTFQVMAYISRLALLKNAIAENPDCEIIVIERSLCADKNIFMDMLHDDGIVENIEYNIYTEWYREFIGQYRMDAVVYLDSSPETCHRRISKRNRQGEEGIPLAYLEKCAHYHQKWLVDTKCDDGYIMCDDAVVHTICHETKKYRVLHIDTNADTNYVEPHSKGCQWLDAICSFILISTLKTGI</sequence>
<dbReference type="Pfam" id="PF01712">
    <property type="entry name" value="dNK"/>
    <property type="match status" value="1"/>
</dbReference>
<name>A0A6C0B5Z3_9ZZZZ</name>
<dbReference type="EMBL" id="MN739082">
    <property type="protein sequence ID" value="QHS87506.1"/>
    <property type="molecule type" value="Genomic_DNA"/>
</dbReference>
<dbReference type="InterPro" id="IPR027417">
    <property type="entry name" value="P-loop_NTPase"/>
</dbReference>
<dbReference type="PANTHER" id="PTHR10513">
    <property type="entry name" value="DEOXYNUCLEOSIDE KINASE"/>
    <property type="match status" value="1"/>
</dbReference>
<reference evidence="2" key="1">
    <citation type="journal article" date="2020" name="Nature">
        <title>Giant virus diversity and host interactions through global metagenomics.</title>
        <authorList>
            <person name="Schulz F."/>
            <person name="Roux S."/>
            <person name="Paez-Espino D."/>
            <person name="Jungbluth S."/>
            <person name="Walsh D.A."/>
            <person name="Denef V.J."/>
            <person name="McMahon K.D."/>
            <person name="Konstantinidis K.T."/>
            <person name="Eloe-Fadrosh E.A."/>
            <person name="Kyrpides N.C."/>
            <person name="Woyke T."/>
        </authorList>
    </citation>
    <scope>NUCLEOTIDE SEQUENCE</scope>
    <source>
        <strain evidence="2">GVMAG-M-3300010157-4</strain>
    </source>
</reference>
<dbReference type="InterPro" id="IPR050566">
    <property type="entry name" value="Deoxyribonucleoside_kinase"/>
</dbReference>
<organism evidence="2">
    <name type="scientific">viral metagenome</name>
    <dbReference type="NCBI Taxonomy" id="1070528"/>
    <lineage>
        <taxon>unclassified sequences</taxon>
        <taxon>metagenomes</taxon>
        <taxon>organismal metagenomes</taxon>
    </lineage>
</organism>
<accession>A0A6C0B5Z3</accession>
<protein>
    <recommendedName>
        <fullName evidence="1">Deoxynucleoside kinase domain-containing protein</fullName>
    </recommendedName>
</protein>